<dbReference type="AlphaFoldDB" id="A0A397UYK3"/>
<evidence type="ECO:0000313" key="1">
    <source>
        <dbReference type="EMBL" id="RIB14448.1"/>
    </source>
</evidence>
<keyword evidence="2" id="KW-1185">Reference proteome</keyword>
<reference evidence="1 2" key="1">
    <citation type="submission" date="2018-06" db="EMBL/GenBank/DDBJ databases">
        <title>Comparative genomics reveals the genomic features of Rhizophagus irregularis, R. cerebriforme, R. diaphanum and Gigaspora rosea, and their symbiotic lifestyle signature.</title>
        <authorList>
            <person name="Morin E."/>
            <person name="San Clemente H."/>
            <person name="Chen E.C.H."/>
            <person name="De La Providencia I."/>
            <person name="Hainaut M."/>
            <person name="Kuo A."/>
            <person name="Kohler A."/>
            <person name="Murat C."/>
            <person name="Tang N."/>
            <person name="Roy S."/>
            <person name="Loubradou J."/>
            <person name="Henrissat B."/>
            <person name="Grigoriev I.V."/>
            <person name="Corradi N."/>
            <person name="Roux C."/>
            <person name="Martin F.M."/>
        </authorList>
    </citation>
    <scope>NUCLEOTIDE SEQUENCE [LARGE SCALE GENOMIC DNA]</scope>
    <source>
        <strain evidence="1 2">DAOM 194757</strain>
    </source>
</reference>
<comment type="caution">
    <text evidence="1">The sequence shown here is derived from an EMBL/GenBank/DDBJ whole genome shotgun (WGS) entry which is preliminary data.</text>
</comment>
<dbReference type="EMBL" id="QKWP01000831">
    <property type="protein sequence ID" value="RIB14448.1"/>
    <property type="molecule type" value="Genomic_DNA"/>
</dbReference>
<accession>A0A397UYK3</accession>
<evidence type="ECO:0000313" key="2">
    <source>
        <dbReference type="Proteomes" id="UP000266673"/>
    </source>
</evidence>
<proteinExistence type="predicted"/>
<dbReference type="Proteomes" id="UP000266673">
    <property type="component" value="Unassembled WGS sequence"/>
</dbReference>
<name>A0A397UYK3_9GLOM</name>
<sequence>MQNNVFTSEKLEKIRNAELKNLSEMAVELLKSFNKLEGLDICKGESCSIASSRHKNKNRIIQGLIEIARKALMRKCDLVLKKGVYEYGASKVEKNYEAEIETNLLMERGLKSPKMPKDMLMIIRRMIDVVERTNNDNNALEDLQNGSVHKLKDVFIVPNCVKTQYQLIYG</sequence>
<gene>
    <name evidence="1" type="ORF">C2G38_2195166</name>
</gene>
<protein>
    <submittedName>
        <fullName evidence="1">Uncharacterized protein</fullName>
    </submittedName>
</protein>
<organism evidence="1 2">
    <name type="scientific">Gigaspora rosea</name>
    <dbReference type="NCBI Taxonomy" id="44941"/>
    <lineage>
        <taxon>Eukaryota</taxon>
        <taxon>Fungi</taxon>
        <taxon>Fungi incertae sedis</taxon>
        <taxon>Mucoromycota</taxon>
        <taxon>Glomeromycotina</taxon>
        <taxon>Glomeromycetes</taxon>
        <taxon>Diversisporales</taxon>
        <taxon>Gigasporaceae</taxon>
        <taxon>Gigaspora</taxon>
    </lineage>
</organism>
<dbReference type="OrthoDB" id="2406748at2759"/>